<keyword evidence="2" id="KW-1185">Reference proteome</keyword>
<dbReference type="AlphaFoldDB" id="A0A2K8YX99"/>
<sequence>MAWLQDAGEIQYSSKPSDFAEAVTEGRLHAIHWDDFIADATTLTHLRETGRGLIEINLGYLPPDDVMLPYEPYLRALVQGYWQGTIAEDDFFQQVEHHIKIIRNADMKHNVSPVYDDAIYKNYNKTFSTYGYAVKDRLTRFLGYVPQLEHSLIAEMWMRDIMADDTYHLPEEMTPDDIRALTLIKYREFLLKDGQAEADKSPLLTDMIATAALKQRQ</sequence>
<protein>
    <submittedName>
        <fullName evidence="1">Uncharacterized protein</fullName>
    </submittedName>
</protein>
<evidence type="ECO:0000313" key="2">
    <source>
        <dbReference type="Proteomes" id="UP000232883"/>
    </source>
</evidence>
<dbReference type="OrthoDB" id="942224at2"/>
<organism evidence="1 2">
    <name type="scientific">Spirosoma pollinicola</name>
    <dbReference type="NCBI Taxonomy" id="2057025"/>
    <lineage>
        <taxon>Bacteria</taxon>
        <taxon>Pseudomonadati</taxon>
        <taxon>Bacteroidota</taxon>
        <taxon>Cytophagia</taxon>
        <taxon>Cytophagales</taxon>
        <taxon>Cytophagaceae</taxon>
        <taxon>Spirosoma</taxon>
    </lineage>
</organism>
<accession>A0A2K8YX99</accession>
<dbReference type="EMBL" id="CP025096">
    <property type="protein sequence ID" value="AUD02168.1"/>
    <property type="molecule type" value="Genomic_DNA"/>
</dbReference>
<dbReference type="KEGG" id="spir:CWM47_10255"/>
<dbReference type="RefSeq" id="WP_100987887.1">
    <property type="nucleotide sequence ID" value="NZ_CP025096.1"/>
</dbReference>
<dbReference type="Proteomes" id="UP000232883">
    <property type="component" value="Chromosome"/>
</dbReference>
<reference evidence="1 2" key="1">
    <citation type="submission" date="2017-11" db="EMBL/GenBank/DDBJ databases">
        <title>Taxonomic description and genome sequences of Spirosoma HA7 sp. nov., isolated from pollen microhabitat of Corylus avellana.</title>
        <authorList>
            <person name="Ambika Manirajan B."/>
            <person name="Suarez C."/>
            <person name="Ratering S."/>
            <person name="Geissler-Plaum R."/>
            <person name="Cardinale M."/>
            <person name="Sylvia S."/>
        </authorList>
    </citation>
    <scope>NUCLEOTIDE SEQUENCE [LARGE SCALE GENOMIC DNA]</scope>
    <source>
        <strain evidence="1 2">HA7</strain>
    </source>
</reference>
<evidence type="ECO:0000313" key="1">
    <source>
        <dbReference type="EMBL" id="AUD02168.1"/>
    </source>
</evidence>
<gene>
    <name evidence="1" type="ORF">CWM47_10255</name>
</gene>
<name>A0A2K8YX99_9BACT</name>
<proteinExistence type="predicted"/>